<dbReference type="HOGENOM" id="CLU_1232741_0_0_2"/>
<evidence type="ECO:0000313" key="2">
    <source>
        <dbReference type="EMBL" id="ACV49332.1"/>
    </source>
</evidence>
<evidence type="ECO:0000313" key="3">
    <source>
        <dbReference type="Proteomes" id="UP000001746"/>
    </source>
</evidence>
<name>C7P4T7_HALMD</name>
<feature type="compositionally biased region" description="Basic and acidic residues" evidence="1">
    <location>
        <begin position="121"/>
        <end position="134"/>
    </location>
</feature>
<accession>C7P4T7</accession>
<dbReference type="Proteomes" id="UP000001746">
    <property type="component" value="Plasmid pHmuk01"/>
</dbReference>
<feature type="compositionally biased region" description="Low complexity" evidence="1">
    <location>
        <begin position="66"/>
        <end position="88"/>
    </location>
</feature>
<protein>
    <submittedName>
        <fullName evidence="2">Uncharacterized protein</fullName>
    </submittedName>
</protein>
<dbReference type="AlphaFoldDB" id="C7P4T7"/>
<sequence>MAFSGVVTDVSRPTPSPHARSGTVRLTRVRRIRHTASPSETNRIGRGRLVSSSTATLVPCLTACTPSPRADVSASRSPSVAPTPSPSTCSKPVGLRPKRFRLPRSTATSPRRGRRSTPRRTVREYDDDAHGLSRTDAGHDGELLVVVRPGHATGYFHSLGRRSAVRLPDIVWSILLSLPWLPVVSEMPDERPPTTSKWQFRSSQSPVAVLWFHYPRRHRIVGLL</sequence>
<reference evidence="3" key="1">
    <citation type="journal article" date="2009" name="Stand. Genomic Sci.">
        <title>Complete genome sequence of Halomicrobium mukohataei type strain (arg-2).</title>
        <authorList>
            <person name="Tindall B.J."/>
            <person name="Schneider S."/>
            <person name="Lapidus A."/>
            <person name="Copeland A."/>
            <person name="Glavina Del Rio T."/>
            <person name="Nolan M."/>
            <person name="Lucas S."/>
            <person name="Chen F."/>
            <person name="Tice H."/>
            <person name="Cheng J.F."/>
            <person name="Saunders E."/>
            <person name="Bruce D."/>
            <person name="Goodwin L."/>
            <person name="Pitluck S."/>
            <person name="Mikhailova N."/>
            <person name="Pati A."/>
            <person name="Ivanova N."/>
            <person name="Mavrommatis K."/>
            <person name="Chen A."/>
            <person name="Palaniappan K."/>
            <person name="Chain P."/>
            <person name="Land M."/>
            <person name="Hauser L."/>
            <person name="Chang Y.J."/>
            <person name="Jeffries C.D."/>
            <person name="Brettin T."/>
            <person name="Han C."/>
            <person name="Rohde M."/>
            <person name="Goker M."/>
            <person name="Bristow J."/>
            <person name="Eisen J.A."/>
            <person name="Markowitz V."/>
            <person name="Hugenholtz P."/>
            <person name="Klenk H.P."/>
            <person name="Kyrpides N.C."/>
            <person name="Detter J.C."/>
        </authorList>
    </citation>
    <scope>NUCLEOTIDE SEQUENCE [LARGE SCALE GENOMIC DNA]</scope>
    <source>
        <strain evidence="3">ATCC 700874 / DSM 12286 / JCM 9738 / NCIMB 13541</strain>
        <plasmid evidence="3">Plasmid pHmuk01</plasmid>
    </source>
</reference>
<proteinExistence type="predicted"/>
<organism evidence="2 3">
    <name type="scientific">Halomicrobium mukohataei (strain ATCC 700874 / DSM 12286 / JCM 9738 / NCIMB 13541)</name>
    <name type="common">Haloarcula mukohataei</name>
    <dbReference type="NCBI Taxonomy" id="485914"/>
    <lineage>
        <taxon>Archaea</taxon>
        <taxon>Methanobacteriati</taxon>
        <taxon>Methanobacteriota</taxon>
        <taxon>Stenosarchaea group</taxon>
        <taxon>Halobacteria</taxon>
        <taxon>Halobacteriales</taxon>
        <taxon>Haloarculaceae</taxon>
        <taxon>Halomicrobium</taxon>
    </lineage>
</organism>
<geneLocation type="plasmid" evidence="2 3">
    <name>pHmuk01</name>
</geneLocation>
<dbReference type="KEGG" id="hmu:Hmuk_3230"/>
<feature type="compositionally biased region" description="Basic residues" evidence="1">
    <location>
        <begin position="111"/>
        <end position="120"/>
    </location>
</feature>
<keyword evidence="3" id="KW-1185">Reference proteome</keyword>
<dbReference type="EMBL" id="CP001689">
    <property type="protein sequence ID" value="ACV49332.1"/>
    <property type="molecule type" value="Genomic_DNA"/>
</dbReference>
<feature type="region of interest" description="Disordered" evidence="1">
    <location>
        <begin position="1"/>
        <end position="23"/>
    </location>
</feature>
<evidence type="ECO:0000256" key="1">
    <source>
        <dbReference type="SAM" id="MobiDB-lite"/>
    </source>
</evidence>
<keyword evidence="2" id="KW-0614">Plasmid</keyword>
<feature type="region of interest" description="Disordered" evidence="1">
    <location>
        <begin position="66"/>
        <end position="134"/>
    </location>
</feature>
<gene>
    <name evidence="2" type="ordered locus">Hmuk_3230</name>
</gene>